<sequence>MKLRQINASDLALQKQLLLVALWTPDDEPTPQPHVLEVPHIKEFFVDWGREGDLGYFAFAEQDNPAGIVQVRYKSSPTSMHRNLPELALAVLPEYRGQGVGLKLMEHILAQVEKTADGVRLGVHPKNKAAINLYHRFGFDVYEIAQSGYPQMVRIRNAKSIK</sequence>
<dbReference type="InterPro" id="IPR000182">
    <property type="entry name" value="GNAT_dom"/>
</dbReference>
<dbReference type="InterPro" id="IPR016181">
    <property type="entry name" value="Acyl_CoA_acyltransferase"/>
</dbReference>
<dbReference type="Pfam" id="PF00583">
    <property type="entry name" value="Acetyltransf_1"/>
    <property type="match status" value="1"/>
</dbReference>
<dbReference type="Gene3D" id="3.40.630.30">
    <property type="match status" value="1"/>
</dbReference>
<dbReference type="SUPFAM" id="SSF55729">
    <property type="entry name" value="Acyl-CoA N-acyltransferases (Nat)"/>
    <property type="match status" value="1"/>
</dbReference>
<dbReference type="GeneID" id="95567392"/>
<accession>E8M143</accession>
<reference evidence="4 5" key="1">
    <citation type="journal article" date="2012" name="Int. J. Syst. Evol. Microbiol.">
        <title>Vibrio caribbeanicus sp. nov., isolated from the marine sponge Scleritoderma cyanea.</title>
        <authorList>
            <person name="Hoffmann M."/>
            <person name="Monday S.R."/>
            <person name="Allard M.W."/>
            <person name="Strain E.A."/>
            <person name="Whittaker P."/>
            <person name="Naum M."/>
            <person name="McCarthy P.J."/>
            <person name="Lopez J.V."/>
            <person name="Fischer M."/>
            <person name="Brown E.W."/>
        </authorList>
    </citation>
    <scope>NUCLEOTIDE SEQUENCE [LARGE SCALE GENOMIC DNA]</scope>
    <source>
        <strain evidence="5">DSMZ 21326</strain>
    </source>
</reference>
<dbReference type="PROSITE" id="PS51186">
    <property type="entry name" value="GNAT"/>
    <property type="match status" value="1"/>
</dbReference>
<dbReference type="Proteomes" id="UP000006228">
    <property type="component" value="Unassembled WGS sequence"/>
</dbReference>
<evidence type="ECO:0000313" key="4">
    <source>
        <dbReference type="EMBL" id="EGA72282.1"/>
    </source>
</evidence>
<comment type="caution">
    <text evidence="4">The sequence shown here is derived from an EMBL/GenBank/DDBJ whole genome shotgun (WGS) entry which is preliminary data.</text>
</comment>
<dbReference type="PANTHER" id="PTHR43420">
    <property type="entry name" value="ACETYLTRANSFERASE"/>
    <property type="match status" value="1"/>
</dbReference>
<keyword evidence="2" id="KW-0012">Acyltransferase</keyword>
<keyword evidence="1 4" id="KW-0808">Transferase</keyword>
<dbReference type="InterPro" id="IPR050680">
    <property type="entry name" value="YpeA/RimI_acetyltransf"/>
</dbReference>
<organism evidence="4 5">
    <name type="scientific">Vibrio sinaloensis DSM 21326</name>
    <dbReference type="NCBI Taxonomy" id="945550"/>
    <lineage>
        <taxon>Bacteria</taxon>
        <taxon>Pseudomonadati</taxon>
        <taxon>Pseudomonadota</taxon>
        <taxon>Gammaproteobacteria</taxon>
        <taxon>Vibrionales</taxon>
        <taxon>Vibrionaceae</taxon>
        <taxon>Vibrio</taxon>
        <taxon>Vibrio oreintalis group</taxon>
    </lineage>
</organism>
<name>E8M143_PHOS4</name>
<protein>
    <submittedName>
        <fullName evidence="4">GCN5-related N-acetyltransferase</fullName>
    </submittedName>
</protein>
<dbReference type="PANTHER" id="PTHR43420:SF47">
    <property type="entry name" value="N-ACETYLTRANSFERASE DOMAIN-CONTAINING PROTEIN"/>
    <property type="match status" value="1"/>
</dbReference>
<evidence type="ECO:0000313" key="5">
    <source>
        <dbReference type="Proteomes" id="UP000006228"/>
    </source>
</evidence>
<proteinExistence type="predicted"/>
<dbReference type="GO" id="GO:0016747">
    <property type="term" value="F:acyltransferase activity, transferring groups other than amino-acyl groups"/>
    <property type="evidence" value="ECO:0007669"/>
    <property type="project" value="InterPro"/>
</dbReference>
<feature type="domain" description="N-acetyltransferase" evidence="3">
    <location>
        <begin position="1"/>
        <end position="162"/>
    </location>
</feature>
<dbReference type="OrthoDB" id="9799601at2"/>
<dbReference type="eggNOG" id="COG0456">
    <property type="taxonomic scope" value="Bacteria"/>
</dbReference>
<evidence type="ECO:0000256" key="1">
    <source>
        <dbReference type="ARBA" id="ARBA00022679"/>
    </source>
</evidence>
<evidence type="ECO:0000259" key="3">
    <source>
        <dbReference type="PROSITE" id="PS51186"/>
    </source>
</evidence>
<evidence type="ECO:0000256" key="2">
    <source>
        <dbReference type="ARBA" id="ARBA00023315"/>
    </source>
</evidence>
<dbReference type="RefSeq" id="WP_008072614.1">
    <property type="nucleotide sequence ID" value="NZ_AEVT01000003.1"/>
</dbReference>
<dbReference type="AlphaFoldDB" id="E8M143"/>
<gene>
    <name evidence="4" type="ORF">VISI1226_05793</name>
</gene>
<dbReference type="CDD" id="cd04301">
    <property type="entry name" value="NAT_SF"/>
    <property type="match status" value="1"/>
</dbReference>
<dbReference type="EMBL" id="AEVT01000003">
    <property type="protein sequence ID" value="EGA72282.1"/>
    <property type="molecule type" value="Genomic_DNA"/>
</dbReference>